<keyword evidence="2" id="KW-1185">Reference proteome</keyword>
<dbReference type="Proteomes" id="UP000659223">
    <property type="component" value="Unassembled WGS sequence"/>
</dbReference>
<evidence type="ECO:0000313" key="1">
    <source>
        <dbReference type="EMBL" id="GGX68664.1"/>
    </source>
</evidence>
<reference evidence="2" key="1">
    <citation type="journal article" date="2019" name="Int. J. Syst. Evol. Microbiol.">
        <title>The Global Catalogue of Microorganisms (GCM) 10K type strain sequencing project: providing services to taxonomists for standard genome sequencing and annotation.</title>
        <authorList>
            <consortium name="The Broad Institute Genomics Platform"/>
            <consortium name="The Broad Institute Genome Sequencing Center for Infectious Disease"/>
            <person name="Wu L."/>
            <person name="Ma J."/>
        </authorList>
    </citation>
    <scope>NUCLEOTIDE SEQUENCE [LARGE SCALE GENOMIC DNA]</scope>
    <source>
        <strain evidence="2">JCM 4586</strain>
    </source>
</reference>
<dbReference type="RefSeq" id="WP_190020534.1">
    <property type="nucleotide sequence ID" value="NZ_BMUT01000002.1"/>
</dbReference>
<evidence type="ECO:0000313" key="2">
    <source>
        <dbReference type="Proteomes" id="UP000659223"/>
    </source>
</evidence>
<accession>A0ABQ2Y6N3</accession>
<organism evidence="1 2">
    <name type="scientific">Streptomyces hiroshimensis</name>
    <dbReference type="NCBI Taxonomy" id="66424"/>
    <lineage>
        <taxon>Bacteria</taxon>
        <taxon>Bacillati</taxon>
        <taxon>Actinomycetota</taxon>
        <taxon>Actinomycetes</taxon>
        <taxon>Kitasatosporales</taxon>
        <taxon>Streptomycetaceae</taxon>
        <taxon>Streptomyces</taxon>
    </lineage>
</organism>
<dbReference type="EMBL" id="BMUT01000002">
    <property type="protein sequence ID" value="GGX68664.1"/>
    <property type="molecule type" value="Genomic_DNA"/>
</dbReference>
<name>A0ABQ2Y6N3_9ACTN</name>
<protein>
    <submittedName>
        <fullName evidence="1">Uncharacterized protein</fullName>
    </submittedName>
</protein>
<sequence length="139" mass="15174">MSARVKVGCVRNGELVEVVSVEPSDARPCRLTVFRGGDGGHGVVYSGDNLFACLLALRRDLERDGLLLCCQGARRDVTSSGMQAQMAGGRYVYKFDRASRTVNEETVDILAPAGPEDVVSVEEQRAAIFDFYGIRDQSR</sequence>
<comment type="caution">
    <text evidence="1">The sequence shown here is derived from an EMBL/GenBank/DDBJ whole genome shotgun (WGS) entry which is preliminary data.</text>
</comment>
<proteinExistence type="predicted"/>
<gene>
    <name evidence="1" type="ORF">GCM10010324_11830</name>
</gene>